<keyword evidence="2" id="KW-1185">Reference proteome</keyword>
<dbReference type="RefSeq" id="WP_133190365.1">
    <property type="nucleotide sequence ID" value="NZ_BNAQ01000016.1"/>
</dbReference>
<organism evidence="1 2">
    <name type="scientific">Sphingomonas glacialis</name>
    <dbReference type="NCBI Taxonomy" id="658225"/>
    <lineage>
        <taxon>Bacteria</taxon>
        <taxon>Pseudomonadati</taxon>
        <taxon>Pseudomonadota</taxon>
        <taxon>Alphaproteobacteria</taxon>
        <taxon>Sphingomonadales</taxon>
        <taxon>Sphingomonadaceae</taxon>
        <taxon>Sphingomonas</taxon>
    </lineage>
</organism>
<protein>
    <submittedName>
        <fullName evidence="1">Uncharacterized protein</fullName>
    </submittedName>
</protein>
<evidence type="ECO:0000313" key="2">
    <source>
        <dbReference type="Proteomes" id="UP000652430"/>
    </source>
</evidence>
<reference evidence="2" key="1">
    <citation type="journal article" date="2019" name="Int. J. Syst. Evol. Microbiol.">
        <title>The Global Catalogue of Microorganisms (GCM) 10K type strain sequencing project: providing services to taxonomists for standard genome sequencing and annotation.</title>
        <authorList>
            <consortium name="The Broad Institute Genomics Platform"/>
            <consortium name="The Broad Institute Genome Sequencing Center for Infectious Disease"/>
            <person name="Wu L."/>
            <person name="Ma J."/>
        </authorList>
    </citation>
    <scope>NUCLEOTIDE SEQUENCE [LARGE SCALE GENOMIC DNA]</scope>
    <source>
        <strain evidence="2">CGMCC 1.8957</strain>
    </source>
</reference>
<accession>A0ABQ3LY89</accession>
<proteinExistence type="predicted"/>
<comment type="caution">
    <text evidence="1">The sequence shown here is derived from an EMBL/GenBank/DDBJ whole genome shotgun (WGS) entry which is preliminary data.</text>
</comment>
<dbReference type="EMBL" id="BNAQ01000016">
    <property type="protein sequence ID" value="GHH26626.1"/>
    <property type="molecule type" value="Genomic_DNA"/>
</dbReference>
<gene>
    <name evidence="1" type="ORF">GCM10008023_41500</name>
</gene>
<sequence>MRIDQLHPTPTAAQPLEIPPKLLPSVERHQGHLKALIASMRTAGIEGDAIDASVRVLIDSYADELTAAIHSMIQEERHV</sequence>
<evidence type="ECO:0000313" key="1">
    <source>
        <dbReference type="EMBL" id="GHH26626.1"/>
    </source>
</evidence>
<dbReference type="Proteomes" id="UP000652430">
    <property type="component" value="Unassembled WGS sequence"/>
</dbReference>
<name>A0ABQ3LY89_9SPHN</name>